<feature type="compositionally biased region" description="Basic and acidic residues" evidence="1">
    <location>
        <begin position="82"/>
        <end position="96"/>
    </location>
</feature>
<dbReference type="PANTHER" id="PTHR22705">
    <property type="entry name" value="ZINC FINGER, ZZ DOMAIN CONTAINING 3"/>
    <property type="match status" value="1"/>
</dbReference>
<accession>A0A9P4HQB1</accession>
<evidence type="ECO:0000256" key="1">
    <source>
        <dbReference type="SAM" id="MobiDB-lite"/>
    </source>
</evidence>
<feature type="region of interest" description="Disordered" evidence="1">
    <location>
        <begin position="57"/>
        <end position="121"/>
    </location>
</feature>
<keyword evidence="3" id="KW-1185">Reference proteome</keyword>
<protein>
    <submittedName>
        <fullName evidence="2">Uncharacterized protein</fullName>
    </submittedName>
</protein>
<proteinExistence type="predicted"/>
<dbReference type="Proteomes" id="UP000799776">
    <property type="component" value="Unassembled WGS sequence"/>
</dbReference>
<comment type="caution">
    <text evidence="2">The sequence shown here is derived from an EMBL/GenBank/DDBJ whole genome shotgun (WGS) entry which is preliminary data.</text>
</comment>
<dbReference type="EMBL" id="ML978748">
    <property type="protein sequence ID" value="KAF2084008.1"/>
    <property type="molecule type" value="Genomic_DNA"/>
</dbReference>
<gene>
    <name evidence="2" type="ORF">K490DRAFT_4229</name>
</gene>
<organism evidence="2 3">
    <name type="scientific">Saccharata proteae CBS 121410</name>
    <dbReference type="NCBI Taxonomy" id="1314787"/>
    <lineage>
        <taxon>Eukaryota</taxon>
        <taxon>Fungi</taxon>
        <taxon>Dikarya</taxon>
        <taxon>Ascomycota</taxon>
        <taxon>Pezizomycotina</taxon>
        <taxon>Dothideomycetes</taxon>
        <taxon>Dothideomycetes incertae sedis</taxon>
        <taxon>Botryosphaeriales</taxon>
        <taxon>Saccharataceae</taxon>
        <taxon>Saccharata</taxon>
    </lineage>
</organism>
<dbReference type="PANTHER" id="PTHR22705:SF0">
    <property type="entry name" value="ZZ-TYPE ZINC FINGER-CONTAINING PROTEIN 3"/>
    <property type="match status" value="1"/>
</dbReference>
<feature type="non-terminal residue" evidence="2">
    <location>
        <position position="1"/>
    </location>
</feature>
<reference evidence="2" key="1">
    <citation type="journal article" date="2020" name="Stud. Mycol.">
        <title>101 Dothideomycetes genomes: a test case for predicting lifestyles and emergence of pathogens.</title>
        <authorList>
            <person name="Haridas S."/>
            <person name="Albert R."/>
            <person name="Binder M."/>
            <person name="Bloem J."/>
            <person name="Labutti K."/>
            <person name="Salamov A."/>
            <person name="Andreopoulos B."/>
            <person name="Baker S."/>
            <person name="Barry K."/>
            <person name="Bills G."/>
            <person name="Bluhm B."/>
            <person name="Cannon C."/>
            <person name="Castanera R."/>
            <person name="Culley D."/>
            <person name="Daum C."/>
            <person name="Ezra D."/>
            <person name="Gonzalez J."/>
            <person name="Henrissat B."/>
            <person name="Kuo A."/>
            <person name="Liang C."/>
            <person name="Lipzen A."/>
            <person name="Lutzoni F."/>
            <person name="Magnuson J."/>
            <person name="Mondo S."/>
            <person name="Nolan M."/>
            <person name="Ohm R."/>
            <person name="Pangilinan J."/>
            <person name="Park H.-J."/>
            <person name="Ramirez L."/>
            <person name="Alfaro M."/>
            <person name="Sun H."/>
            <person name="Tritt A."/>
            <person name="Yoshinaga Y."/>
            <person name="Zwiers L.-H."/>
            <person name="Turgeon B."/>
            <person name="Goodwin S."/>
            <person name="Spatafora J."/>
            <person name="Crous P."/>
            <person name="Grigoriev I."/>
        </authorList>
    </citation>
    <scope>NUCLEOTIDE SEQUENCE</scope>
    <source>
        <strain evidence="2">CBS 121410</strain>
    </source>
</reference>
<dbReference type="InterPro" id="IPR037830">
    <property type="entry name" value="ZZZ3"/>
</dbReference>
<feature type="non-terminal residue" evidence="2">
    <location>
        <position position="182"/>
    </location>
</feature>
<feature type="region of interest" description="Disordered" evidence="1">
    <location>
        <begin position="141"/>
        <end position="182"/>
    </location>
</feature>
<evidence type="ECO:0000313" key="3">
    <source>
        <dbReference type="Proteomes" id="UP000799776"/>
    </source>
</evidence>
<dbReference type="AlphaFoldDB" id="A0A9P4HQB1"/>
<dbReference type="OrthoDB" id="20473at2759"/>
<name>A0A9P4HQB1_9PEZI</name>
<evidence type="ECO:0000313" key="2">
    <source>
        <dbReference type="EMBL" id="KAF2084008.1"/>
    </source>
</evidence>
<sequence>PKPKPISDADNTDAIALRSAIALLQIQRDKSKKDIKTLESIRNAAVAEPDAFVQELRAGRLRPKHPKPDILGPTLDSSLDALAHETDSDDTKDGDGHSPASSPSPPPDQKSKFGPVPEPQNIFRCPPVNWAKYHVVGDSLDKLHAEQQHRPSLSEPGRGHAGGRAPHHVIAAPYSPFTDRLD</sequence>